<comment type="similarity">
    <text evidence="15">Belongs to the ribF family.</text>
</comment>
<evidence type="ECO:0000256" key="4">
    <source>
        <dbReference type="ARBA" id="ARBA00022630"/>
    </source>
</evidence>
<dbReference type="PANTHER" id="PTHR22749:SF6">
    <property type="entry name" value="RIBOFLAVIN KINASE"/>
    <property type="match status" value="1"/>
</dbReference>
<dbReference type="EC" id="2.7.7.2" evidence="15"/>
<keyword evidence="10 15" id="KW-0274">FAD</keyword>
<evidence type="ECO:0000313" key="18">
    <source>
        <dbReference type="Proteomes" id="UP000005019"/>
    </source>
</evidence>
<evidence type="ECO:0000256" key="12">
    <source>
        <dbReference type="ARBA" id="ARBA00023268"/>
    </source>
</evidence>
<keyword evidence="11 15" id="KW-0067">ATP-binding</keyword>
<dbReference type="SMART" id="SM00904">
    <property type="entry name" value="Flavokinase"/>
    <property type="match status" value="1"/>
</dbReference>
<dbReference type="NCBIfam" id="TIGR00083">
    <property type="entry name" value="ribF"/>
    <property type="match status" value="1"/>
</dbReference>
<keyword evidence="18" id="KW-1185">Reference proteome</keyword>
<comment type="function">
    <text evidence="1">Catalyzes the phosphorylation of riboflavin to FMN followed by the adenylation of FMN to FAD.</text>
</comment>
<dbReference type="PANTHER" id="PTHR22749">
    <property type="entry name" value="RIBOFLAVIN KINASE/FMN ADENYLYLTRANSFERASE"/>
    <property type="match status" value="1"/>
</dbReference>
<dbReference type="GO" id="GO:0005524">
    <property type="term" value="F:ATP binding"/>
    <property type="evidence" value="ECO:0007669"/>
    <property type="project" value="UniProtKB-UniRule"/>
</dbReference>
<gene>
    <name evidence="17" type="ORF">METUNv1_00176</name>
</gene>
<keyword evidence="6 15" id="KW-0808">Transferase</keyword>
<evidence type="ECO:0000256" key="2">
    <source>
        <dbReference type="ARBA" id="ARBA00004726"/>
    </source>
</evidence>
<dbReference type="CDD" id="cd02064">
    <property type="entry name" value="FAD_synthetase_N"/>
    <property type="match status" value="1"/>
</dbReference>
<evidence type="ECO:0000256" key="13">
    <source>
        <dbReference type="ARBA" id="ARBA00047880"/>
    </source>
</evidence>
<dbReference type="NCBIfam" id="NF004160">
    <property type="entry name" value="PRK05627.1-3"/>
    <property type="match status" value="1"/>
</dbReference>
<keyword evidence="4 15" id="KW-0285">Flavoprotein</keyword>
<evidence type="ECO:0000256" key="9">
    <source>
        <dbReference type="ARBA" id="ARBA00022777"/>
    </source>
</evidence>
<dbReference type="STRING" id="1000565.METUNv1_00176"/>
<dbReference type="UniPathway" id="UPA00277">
    <property type="reaction ID" value="UER00407"/>
</dbReference>
<dbReference type="InterPro" id="IPR015865">
    <property type="entry name" value="Riboflavin_kinase_bac/euk"/>
</dbReference>
<dbReference type="Pfam" id="PF01687">
    <property type="entry name" value="Flavokinase"/>
    <property type="match status" value="1"/>
</dbReference>
<evidence type="ECO:0000256" key="11">
    <source>
        <dbReference type="ARBA" id="ARBA00022840"/>
    </source>
</evidence>
<evidence type="ECO:0000313" key="17">
    <source>
        <dbReference type="EMBL" id="EGK73547.1"/>
    </source>
</evidence>
<keyword evidence="9 15" id="KW-0418">Kinase</keyword>
<evidence type="ECO:0000256" key="14">
    <source>
        <dbReference type="ARBA" id="ARBA00049494"/>
    </source>
</evidence>
<dbReference type="PIRSF" id="PIRSF004491">
    <property type="entry name" value="FAD_Synth"/>
    <property type="match status" value="1"/>
</dbReference>
<dbReference type="AlphaFoldDB" id="F5R7G1"/>
<comment type="pathway">
    <text evidence="2 15">Cofactor biosynthesis; FAD biosynthesis; FAD from FMN: step 1/1.</text>
</comment>
<dbReference type="InterPro" id="IPR023468">
    <property type="entry name" value="Riboflavin_kinase"/>
</dbReference>
<dbReference type="GO" id="GO:0009231">
    <property type="term" value="P:riboflavin biosynthetic process"/>
    <property type="evidence" value="ECO:0007669"/>
    <property type="project" value="InterPro"/>
</dbReference>
<comment type="catalytic activity">
    <reaction evidence="14 15">
        <text>FMN + ATP + H(+) = FAD + diphosphate</text>
        <dbReference type="Rhea" id="RHEA:17237"/>
        <dbReference type="ChEBI" id="CHEBI:15378"/>
        <dbReference type="ChEBI" id="CHEBI:30616"/>
        <dbReference type="ChEBI" id="CHEBI:33019"/>
        <dbReference type="ChEBI" id="CHEBI:57692"/>
        <dbReference type="ChEBI" id="CHEBI:58210"/>
        <dbReference type="EC" id="2.7.7.2"/>
    </reaction>
</comment>
<dbReference type="OrthoDB" id="9803667at2"/>
<reference evidence="17 18" key="1">
    <citation type="journal article" date="2011" name="J. Bacteriol.">
        <title>Genome sequence of Methyloversatilis universalis FAM5T, a methylotrophic representative of the order Rhodocyclales.</title>
        <authorList>
            <person name="Kittichotirat W."/>
            <person name="Good N.M."/>
            <person name="Hall R."/>
            <person name="Bringel F."/>
            <person name="Lajus A."/>
            <person name="Medigue C."/>
            <person name="Smalley N.E."/>
            <person name="Beck D."/>
            <person name="Bumgarner R."/>
            <person name="Vuilleumier S."/>
            <person name="Kalyuzhnaya M.G."/>
        </authorList>
    </citation>
    <scope>NUCLEOTIDE SEQUENCE [LARGE SCALE GENOMIC DNA]</scope>
    <source>
        <strain evidence="18">ATCC BAA-1314 / JCM 13912 / FAM5</strain>
    </source>
</reference>
<evidence type="ECO:0000256" key="6">
    <source>
        <dbReference type="ARBA" id="ARBA00022679"/>
    </source>
</evidence>
<evidence type="ECO:0000256" key="15">
    <source>
        <dbReference type="PIRNR" id="PIRNR004491"/>
    </source>
</evidence>
<evidence type="ECO:0000256" key="1">
    <source>
        <dbReference type="ARBA" id="ARBA00002121"/>
    </source>
</evidence>
<dbReference type="GO" id="GO:0003919">
    <property type="term" value="F:FMN adenylyltransferase activity"/>
    <property type="evidence" value="ECO:0007669"/>
    <property type="project" value="UniProtKB-UniRule"/>
</dbReference>
<dbReference type="eggNOG" id="COG0196">
    <property type="taxonomic scope" value="Bacteria"/>
</dbReference>
<dbReference type="SUPFAM" id="SSF52374">
    <property type="entry name" value="Nucleotidylyl transferase"/>
    <property type="match status" value="1"/>
</dbReference>
<keyword evidence="5 15" id="KW-0288">FMN</keyword>
<dbReference type="SUPFAM" id="SSF82114">
    <property type="entry name" value="Riboflavin kinase-like"/>
    <property type="match status" value="1"/>
</dbReference>
<keyword evidence="7 15" id="KW-0548">Nucleotidyltransferase</keyword>
<evidence type="ECO:0000259" key="16">
    <source>
        <dbReference type="SMART" id="SM00904"/>
    </source>
</evidence>
<dbReference type="GO" id="GO:0009398">
    <property type="term" value="P:FMN biosynthetic process"/>
    <property type="evidence" value="ECO:0007669"/>
    <property type="project" value="UniProtKB-UniRule"/>
</dbReference>
<dbReference type="Gene3D" id="3.40.50.620">
    <property type="entry name" value="HUPs"/>
    <property type="match status" value="1"/>
</dbReference>
<protein>
    <recommendedName>
        <fullName evidence="15">Riboflavin biosynthesis protein</fullName>
    </recommendedName>
    <domain>
        <recommendedName>
            <fullName evidence="15">Riboflavin kinase</fullName>
            <ecNumber evidence="15">2.7.1.26</ecNumber>
        </recommendedName>
        <alternativeName>
            <fullName evidence="15">Flavokinase</fullName>
        </alternativeName>
    </domain>
    <domain>
        <recommendedName>
            <fullName evidence="15">FMN adenylyltransferase</fullName>
            <ecNumber evidence="15">2.7.7.2</ecNumber>
        </recommendedName>
        <alternativeName>
            <fullName evidence="15">FAD pyrophosphorylase</fullName>
        </alternativeName>
        <alternativeName>
            <fullName evidence="15">FAD synthase</fullName>
        </alternativeName>
    </domain>
</protein>
<dbReference type="InterPro" id="IPR002606">
    <property type="entry name" value="Riboflavin_kinase_bac"/>
</dbReference>
<dbReference type="NCBIfam" id="NF004163">
    <property type="entry name" value="PRK05627.1-6"/>
    <property type="match status" value="1"/>
</dbReference>
<dbReference type="EMBL" id="AFHG01000028">
    <property type="protein sequence ID" value="EGK73547.1"/>
    <property type="molecule type" value="Genomic_DNA"/>
</dbReference>
<comment type="catalytic activity">
    <reaction evidence="13 15">
        <text>riboflavin + ATP = FMN + ADP + H(+)</text>
        <dbReference type="Rhea" id="RHEA:14357"/>
        <dbReference type="ChEBI" id="CHEBI:15378"/>
        <dbReference type="ChEBI" id="CHEBI:30616"/>
        <dbReference type="ChEBI" id="CHEBI:57986"/>
        <dbReference type="ChEBI" id="CHEBI:58210"/>
        <dbReference type="ChEBI" id="CHEBI:456216"/>
        <dbReference type="EC" id="2.7.1.26"/>
    </reaction>
</comment>
<evidence type="ECO:0000256" key="3">
    <source>
        <dbReference type="ARBA" id="ARBA00005201"/>
    </source>
</evidence>
<dbReference type="Pfam" id="PF06574">
    <property type="entry name" value="FAD_syn"/>
    <property type="match status" value="1"/>
</dbReference>
<keyword evidence="12" id="KW-0511">Multifunctional enzyme</keyword>
<comment type="caution">
    <text evidence="17">The sequence shown here is derived from an EMBL/GenBank/DDBJ whole genome shotgun (WGS) entry which is preliminary data.</text>
</comment>
<dbReference type="GO" id="GO:0006747">
    <property type="term" value="P:FAD biosynthetic process"/>
    <property type="evidence" value="ECO:0007669"/>
    <property type="project" value="UniProtKB-UniRule"/>
</dbReference>
<evidence type="ECO:0000256" key="10">
    <source>
        <dbReference type="ARBA" id="ARBA00022827"/>
    </source>
</evidence>
<keyword evidence="8 15" id="KW-0547">Nucleotide-binding</keyword>
<feature type="domain" description="Riboflavin kinase" evidence="16">
    <location>
        <begin position="181"/>
        <end position="306"/>
    </location>
</feature>
<sequence>MQVFRAIPSVADRPVVLTIGNFDGVHLGHRALLAQLAAKAHALGVPAAVMTFEPHPREFFMHEKRPTRLTSLREKLELFRQAGVERVYVCRFNARFAALSAHAFVDDLLVRGLAVRHLIIGDDFRFGRGREGDFQRLREAGELHGFGVASMDTVEIGGERASSSAVREALEQGDLARAQRLLGRPYAISGRVEHGQKIGRQLGFPTANIQLKHRSLPLSGIYAATVTGGGLSNAPGAASVGVRPTIADGLRPTCEVYVLDREVDLYDEHVSVRFCHKLRDEARYEGLEALREAIAQDVANTRAWFAENPISED</sequence>
<dbReference type="Proteomes" id="UP000005019">
    <property type="component" value="Unassembled WGS sequence"/>
</dbReference>
<comment type="pathway">
    <text evidence="3 15">Cofactor biosynthesis; FMN biosynthesis; FMN from riboflavin (ATP route): step 1/1.</text>
</comment>
<dbReference type="InterPro" id="IPR023465">
    <property type="entry name" value="Riboflavin_kinase_dom_sf"/>
</dbReference>
<dbReference type="NCBIfam" id="NF004162">
    <property type="entry name" value="PRK05627.1-5"/>
    <property type="match status" value="1"/>
</dbReference>
<accession>F5R7G1</accession>
<dbReference type="FunFam" id="3.40.50.620:FF:000021">
    <property type="entry name" value="Riboflavin biosynthesis protein"/>
    <property type="match status" value="1"/>
</dbReference>
<dbReference type="InterPro" id="IPR015864">
    <property type="entry name" value="FAD_synthase"/>
</dbReference>
<proteinExistence type="inferred from homology"/>
<dbReference type="InterPro" id="IPR014729">
    <property type="entry name" value="Rossmann-like_a/b/a_fold"/>
</dbReference>
<dbReference type="UniPathway" id="UPA00276">
    <property type="reaction ID" value="UER00406"/>
</dbReference>
<name>F5R7G1_METUF</name>
<evidence type="ECO:0000256" key="7">
    <source>
        <dbReference type="ARBA" id="ARBA00022695"/>
    </source>
</evidence>
<dbReference type="RefSeq" id="WP_008057896.1">
    <property type="nucleotide sequence ID" value="NZ_AFHG01000028.1"/>
</dbReference>
<organism evidence="17 18">
    <name type="scientific">Methyloversatilis universalis (strain ATCC BAA-1314 / DSM 25237 / JCM 13912 / CCUG 52030 / FAM5)</name>
    <dbReference type="NCBI Taxonomy" id="1000565"/>
    <lineage>
        <taxon>Bacteria</taxon>
        <taxon>Pseudomonadati</taxon>
        <taxon>Pseudomonadota</taxon>
        <taxon>Betaproteobacteria</taxon>
        <taxon>Nitrosomonadales</taxon>
        <taxon>Sterolibacteriaceae</taxon>
        <taxon>Methyloversatilis</taxon>
    </lineage>
</organism>
<dbReference type="GO" id="GO:0008531">
    <property type="term" value="F:riboflavin kinase activity"/>
    <property type="evidence" value="ECO:0007669"/>
    <property type="project" value="UniProtKB-UniRule"/>
</dbReference>
<dbReference type="NCBIfam" id="NF004159">
    <property type="entry name" value="PRK05627.1-2"/>
    <property type="match status" value="1"/>
</dbReference>
<evidence type="ECO:0000256" key="5">
    <source>
        <dbReference type="ARBA" id="ARBA00022643"/>
    </source>
</evidence>
<dbReference type="Gene3D" id="2.40.30.30">
    <property type="entry name" value="Riboflavin kinase-like"/>
    <property type="match status" value="1"/>
</dbReference>
<dbReference type="EC" id="2.7.1.26" evidence="15"/>
<evidence type="ECO:0000256" key="8">
    <source>
        <dbReference type="ARBA" id="ARBA00022741"/>
    </source>
</evidence>